<dbReference type="FunFam" id="1.20.1740.10:FF:000025">
    <property type="entry name" value="High-affinity methionine permease"/>
    <property type="match status" value="1"/>
</dbReference>
<feature type="transmembrane region" description="Helical" evidence="6">
    <location>
        <begin position="232"/>
        <end position="252"/>
    </location>
</feature>
<proteinExistence type="predicted"/>
<dbReference type="EMBL" id="ONZQ02000002">
    <property type="protein sequence ID" value="SPN99125.1"/>
    <property type="molecule type" value="Genomic_DNA"/>
</dbReference>
<evidence type="ECO:0000256" key="6">
    <source>
        <dbReference type="SAM" id="Phobius"/>
    </source>
</evidence>
<dbReference type="GO" id="GO:0016020">
    <property type="term" value="C:membrane"/>
    <property type="evidence" value="ECO:0007669"/>
    <property type="project" value="UniProtKB-SubCell"/>
</dbReference>
<feature type="transmembrane region" description="Helical" evidence="6">
    <location>
        <begin position="329"/>
        <end position="352"/>
    </location>
</feature>
<feature type="transmembrane region" description="Helical" evidence="6">
    <location>
        <begin position="68"/>
        <end position="101"/>
    </location>
</feature>
<feature type="compositionally biased region" description="Basic and acidic residues" evidence="5">
    <location>
        <begin position="1"/>
        <end position="14"/>
    </location>
</feature>
<accession>A0AAE8MTY1</accession>
<dbReference type="InterPro" id="IPR002293">
    <property type="entry name" value="AA/rel_permease1"/>
</dbReference>
<evidence type="ECO:0000256" key="1">
    <source>
        <dbReference type="ARBA" id="ARBA00004141"/>
    </source>
</evidence>
<feature type="transmembrane region" description="Helical" evidence="6">
    <location>
        <begin position="273"/>
        <end position="299"/>
    </location>
</feature>
<keyword evidence="2 6" id="KW-0812">Transmembrane</keyword>
<feature type="transmembrane region" description="Helical" evidence="6">
    <location>
        <begin position="188"/>
        <end position="212"/>
    </location>
</feature>
<evidence type="ECO:0000256" key="4">
    <source>
        <dbReference type="ARBA" id="ARBA00023136"/>
    </source>
</evidence>
<dbReference type="PANTHER" id="PTHR11785">
    <property type="entry name" value="AMINO ACID TRANSPORTER"/>
    <property type="match status" value="1"/>
</dbReference>
<evidence type="ECO:0000256" key="3">
    <source>
        <dbReference type="ARBA" id="ARBA00022989"/>
    </source>
</evidence>
<dbReference type="AlphaFoldDB" id="A0AAE8MTY1"/>
<feature type="transmembrane region" description="Helical" evidence="6">
    <location>
        <begin position="441"/>
        <end position="463"/>
    </location>
</feature>
<reference evidence="7" key="1">
    <citation type="submission" date="2018-03" db="EMBL/GenBank/DDBJ databases">
        <authorList>
            <person name="Guldener U."/>
        </authorList>
    </citation>
    <scope>NUCLEOTIDE SEQUENCE</scope>
</reference>
<feature type="transmembrane region" description="Helical" evidence="6">
    <location>
        <begin position="43"/>
        <end position="62"/>
    </location>
</feature>
<evidence type="ECO:0000313" key="8">
    <source>
        <dbReference type="Proteomes" id="UP001187682"/>
    </source>
</evidence>
<feature type="transmembrane region" description="Helical" evidence="6">
    <location>
        <begin position="409"/>
        <end position="429"/>
    </location>
</feature>
<comment type="subcellular location">
    <subcellularLocation>
        <location evidence="1">Membrane</location>
        <topology evidence="1">Multi-pass membrane protein</topology>
    </subcellularLocation>
</comment>
<protein>
    <submittedName>
        <fullName evidence="7">Probable high affinity methionine permease</fullName>
    </submittedName>
</protein>
<gene>
    <name evidence="7" type="ORF">DNG_02160</name>
</gene>
<keyword evidence="8" id="KW-1185">Reference proteome</keyword>
<evidence type="ECO:0000256" key="5">
    <source>
        <dbReference type="SAM" id="MobiDB-lite"/>
    </source>
</evidence>
<feature type="region of interest" description="Disordered" evidence="5">
    <location>
        <begin position="1"/>
        <end position="26"/>
    </location>
</feature>
<dbReference type="Gene3D" id="1.20.1740.10">
    <property type="entry name" value="Amino acid/polyamine transporter I"/>
    <property type="match status" value="1"/>
</dbReference>
<dbReference type="InterPro" id="IPR050598">
    <property type="entry name" value="AminoAcid_Transporter"/>
</dbReference>
<keyword evidence="4 6" id="KW-0472">Membrane</keyword>
<dbReference type="GO" id="GO:0015179">
    <property type="term" value="F:L-amino acid transmembrane transporter activity"/>
    <property type="evidence" value="ECO:0007669"/>
    <property type="project" value="TreeGrafter"/>
</dbReference>
<evidence type="ECO:0000256" key="2">
    <source>
        <dbReference type="ARBA" id="ARBA00022692"/>
    </source>
</evidence>
<keyword evidence="3 6" id="KW-1133">Transmembrane helix</keyword>
<dbReference type="PIRSF" id="PIRSF006060">
    <property type="entry name" value="AA_transporter"/>
    <property type="match status" value="1"/>
</dbReference>
<dbReference type="Pfam" id="PF13520">
    <property type="entry name" value="AA_permease_2"/>
    <property type="match status" value="1"/>
</dbReference>
<dbReference type="PANTHER" id="PTHR11785:SF382">
    <property type="entry name" value="LOW-AFFINITY METHIONINE PERMEASE"/>
    <property type="match status" value="1"/>
</dbReference>
<comment type="caution">
    <text evidence="7">The sequence shown here is derived from an EMBL/GenBank/DDBJ whole genome shotgun (WGS) entry which is preliminary data.</text>
</comment>
<evidence type="ECO:0000313" key="7">
    <source>
        <dbReference type="EMBL" id="SPN99125.1"/>
    </source>
</evidence>
<feature type="transmembrane region" description="Helical" evidence="6">
    <location>
        <begin position="122"/>
        <end position="143"/>
    </location>
</feature>
<name>A0AAE8MTY1_9PEZI</name>
<dbReference type="Proteomes" id="UP001187682">
    <property type="component" value="Unassembled WGS sequence"/>
</dbReference>
<organism evidence="7 8">
    <name type="scientific">Cephalotrichum gorgonifer</name>
    <dbReference type="NCBI Taxonomy" id="2041049"/>
    <lineage>
        <taxon>Eukaryota</taxon>
        <taxon>Fungi</taxon>
        <taxon>Dikarya</taxon>
        <taxon>Ascomycota</taxon>
        <taxon>Pezizomycotina</taxon>
        <taxon>Sordariomycetes</taxon>
        <taxon>Hypocreomycetidae</taxon>
        <taxon>Microascales</taxon>
        <taxon>Microascaceae</taxon>
        <taxon>Cephalotrichum</taxon>
    </lineage>
</organism>
<sequence length="533" mass="58471">MSTEVDEKATRKGEVATPFYPDDNDQSSVGEVERYEYDDSRKLGITGSAFIIINKMIGTGIFSTPSGIFAATGSVGVSFILWIVGGIITFAGLSVYLEFGLAIPRSGGEKNYLERVYRHPRYLATCVLASQMILLGFSTGNSLAFGRYALYSAGNREGDGYEARGIGAACATFAVLIHAIIPKWGMRLVNVLGVFKVVILLFIVFSGFAALAGRRRVPDPENFKAAFDLSDADRWGGGGVYQYASALLRVIYSYKGWENANYVLSEVKSPRRTLGIAAPVAIAGVTTLYVLANVAYFAVIPKDQLVESDVIVAAVFFTNMFGDSAGARVLPVFVCLSNLGNVLAVSFAHARLNQELAKEGMLPFSRFWASNKPFNTPSAALFLHWFVTIVILLAPPPDGPAYGFIVDLYTYPGAIINVFVAAGLIYLHYNKSEQWSSPWHTYLPIAVLFLLSNAFLTAVPFIPPNGDWNADGYPYYLFPVVGWAVMLLGAVYWVGWTQIWPRIGGYRIVAERTIDETGAEVVRYKKVDRHKLE</sequence>
<feature type="transmembrane region" description="Helical" evidence="6">
    <location>
        <begin position="163"/>
        <end position="181"/>
    </location>
</feature>
<feature type="transmembrane region" description="Helical" evidence="6">
    <location>
        <begin position="475"/>
        <end position="494"/>
    </location>
</feature>
<feature type="transmembrane region" description="Helical" evidence="6">
    <location>
        <begin position="373"/>
        <end position="394"/>
    </location>
</feature>